<organism evidence="10 11">
    <name type="scientific">Paenibacillus lutimineralis</name>
    <dbReference type="NCBI Taxonomy" id="2707005"/>
    <lineage>
        <taxon>Bacteria</taxon>
        <taxon>Bacillati</taxon>
        <taxon>Bacillota</taxon>
        <taxon>Bacilli</taxon>
        <taxon>Bacillales</taxon>
        <taxon>Paenibacillaceae</taxon>
        <taxon>Paenibacillus</taxon>
    </lineage>
</organism>
<keyword evidence="5 8" id="KW-0812">Transmembrane</keyword>
<keyword evidence="7 8" id="KW-0472">Membrane</keyword>
<evidence type="ECO:0000256" key="4">
    <source>
        <dbReference type="ARBA" id="ARBA00022475"/>
    </source>
</evidence>
<feature type="transmembrane region" description="Helical" evidence="8">
    <location>
        <begin position="283"/>
        <end position="304"/>
    </location>
</feature>
<dbReference type="RefSeq" id="WP_126995674.1">
    <property type="nucleotide sequence ID" value="NZ_CP034346.1"/>
</dbReference>
<evidence type="ECO:0000313" key="10">
    <source>
        <dbReference type="EMBL" id="AZS13723.1"/>
    </source>
</evidence>
<accession>A0A3Q9I6E4</accession>
<feature type="transmembrane region" description="Helical" evidence="8">
    <location>
        <begin position="310"/>
        <end position="330"/>
    </location>
</feature>
<dbReference type="SUPFAM" id="SSF103473">
    <property type="entry name" value="MFS general substrate transporter"/>
    <property type="match status" value="1"/>
</dbReference>
<sequence>MNTIELGSSEHRRTSLSMLLGSIVTFAVLYSPQPLISLFSKQYHISPATAGASVSLATIGLAIGLIIISTISDRVDRKKLMSLSLLSTSVLAILSAFTHQFSLFLVIRFMIGISVSGFPSIAMAFLNEEFHPKAIGRVIGIYVAGTSIGGLVGRIVIGALTDLFNWQIALTILGVLSLLFSLIFWYSLPSSRNFTPRKTSLQQWEANLKHNFSQRNLLGLFLTAFLLMGVYIMILNYIGYPLTSKPYNLSQTVFGFLFVVNLLGTCSSVLFGKLADRYSRQHVIALAIGILMIGVLLTLSPILFLKIAGVAVVAFGFFAGHSVASGWVGIAAGREYKAQASALYLLFYYGGSSLVGWSGGLFFHHFGWNGMITYASVLLVLAVLISWFAAGSRRTQYAHGSGIR</sequence>
<dbReference type="Pfam" id="PF07690">
    <property type="entry name" value="MFS_1"/>
    <property type="match status" value="2"/>
</dbReference>
<proteinExistence type="inferred from homology"/>
<feature type="transmembrane region" description="Helical" evidence="8">
    <location>
        <begin position="166"/>
        <end position="188"/>
    </location>
</feature>
<evidence type="ECO:0000256" key="2">
    <source>
        <dbReference type="ARBA" id="ARBA00008335"/>
    </source>
</evidence>
<dbReference type="EMBL" id="CP034346">
    <property type="protein sequence ID" value="AZS13723.1"/>
    <property type="molecule type" value="Genomic_DNA"/>
</dbReference>
<feature type="transmembrane region" description="Helical" evidence="8">
    <location>
        <begin position="138"/>
        <end position="160"/>
    </location>
</feature>
<dbReference type="InterPro" id="IPR036259">
    <property type="entry name" value="MFS_trans_sf"/>
</dbReference>
<feature type="domain" description="Major facilitator superfamily (MFS) profile" evidence="9">
    <location>
        <begin position="14"/>
        <end position="394"/>
    </location>
</feature>
<evidence type="ECO:0000256" key="5">
    <source>
        <dbReference type="ARBA" id="ARBA00022692"/>
    </source>
</evidence>
<feature type="transmembrane region" description="Helical" evidence="8">
    <location>
        <begin position="342"/>
        <end position="365"/>
    </location>
</feature>
<evidence type="ECO:0000256" key="1">
    <source>
        <dbReference type="ARBA" id="ARBA00004651"/>
    </source>
</evidence>
<dbReference type="PROSITE" id="PS50850">
    <property type="entry name" value="MFS"/>
    <property type="match status" value="1"/>
</dbReference>
<dbReference type="OrthoDB" id="63984at2"/>
<feature type="transmembrane region" description="Helical" evidence="8">
    <location>
        <begin position="371"/>
        <end position="390"/>
    </location>
</feature>
<protein>
    <submittedName>
        <fullName evidence="10">MFS transporter</fullName>
    </submittedName>
</protein>
<evidence type="ECO:0000256" key="7">
    <source>
        <dbReference type="ARBA" id="ARBA00023136"/>
    </source>
</evidence>
<dbReference type="InterPro" id="IPR020846">
    <property type="entry name" value="MFS_dom"/>
</dbReference>
<dbReference type="Proteomes" id="UP000270678">
    <property type="component" value="Chromosome"/>
</dbReference>
<keyword evidence="6 8" id="KW-1133">Transmembrane helix</keyword>
<keyword evidence="4" id="KW-1003">Cell membrane</keyword>
<dbReference type="GO" id="GO:0022857">
    <property type="term" value="F:transmembrane transporter activity"/>
    <property type="evidence" value="ECO:0007669"/>
    <property type="project" value="InterPro"/>
</dbReference>
<feature type="transmembrane region" description="Helical" evidence="8">
    <location>
        <begin position="103"/>
        <end position="126"/>
    </location>
</feature>
<dbReference type="PANTHER" id="PTHR43271:SF1">
    <property type="entry name" value="INNER MEMBRANE TRANSPORT PROTEIN YNFM"/>
    <property type="match status" value="1"/>
</dbReference>
<feature type="transmembrane region" description="Helical" evidence="8">
    <location>
        <begin position="80"/>
        <end position="97"/>
    </location>
</feature>
<feature type="transmembrane region" description="Helical" evidence="8">
    <location>
        <begin position="16"/>
        <end position="36"/>
    </location>
</feature>
<comment type="similarity">
    <text evidence="2">Belongs to the major facilitator superfamily.</text>
</comment>
<evidence type="ECO:0000259" key="9">
    <source>
        <dbReference type="PROSITE" id="PS50850"/>
    </source>
</evidence>
<comment type="subcellular location">
    <subcellularLocation>
        <location evidence="1">Cell membrane</location>
        <topology evidence="1">Multi-pass membrane protein</topology>
    </subcellularLocation>
</comment>
<evidence type="ECO:0000313" key="11">
    <source>
        <dbReference type="Proteomes" id="UP000270678"/>
    </source>
</evidence>
<keyword evidence="11" id="KW-1185">Reference proteome</keyword>
<dbReference type="PANTHER" id="PTHR43271">
    <property type="entry name" value="BLL2771 PROTEIN"/>
    <property type="match status" value="1"/>
</dbReference>
<gene>
    <name evidence="10" type="ORF">EI981_04020</name>
</gene>
<dbReference type="AlphaFoldDB" id="A0A3Q9I6E4"/>
<evidence type="ECO:0000256" key="8">
    <source>
        <dbReference type="SAM" id="Phobius"/>
    </source>
</evidence>
<feature type="transmembrane region" description="Helical" evidence="8">
    <location>
        <begin position="48"/>
        <end position="68"/>
    </location>
</feature>
<name>A0A3Q9I6E4_9BACL</name>
<evidence type="ECO:0000256" key="6">
    <source>
        <dbReference type="ARBA" id="ARBA00022989"/>
    </source>
</evidence>
<dbReference type="Gene3D" id="1.20.1250.20">
    <property type="entry name" value="MFS general substrate transporter like domains"/>
    <property type="match status" value="1"/>
</dbReference>
<evidence type="ECO:0000256" key="3">
    <source>
        <dbReference type="ARBA" id="ARBA00022448"/>
    </source>
</evidence>
<dbReference type="InterPro" id="IPR011701">
    <property type="entry name" value="MFS"/>
</dbReference>
<dbReference type="GO" id="GO:0005886">
    <property type="term" value="C:plasma membrane"/>
    <property type="evidence" value="ECO:0007669"/>
    <property type="project" value="UniProtKB-SubCell"/>
</dbReference>
<feature type="transmembrane region" description="Helical" evidence="8">
    <location>
        <begin position="217"/>
        <end position="240"/>
    </location>
</feature>
<dbReference type="CDD" id="cd17324">
    <property type="entry name" value="MFS_NepI_like"/>
    <property type="match status" value="1"/>
</dbReference>
<reference evidence="11" key="1">
    <citation type="submission" date="2018-12" db="EMBL/GenBank/DDBJ databases">
        <title>Complete genome sequence of Paenibacillus sp. MBLB1234.</title>
        <authorList>
            <person name="Nam Y.-D."/>
            <person name="Kang J."/>
            <person name="Chung W.-H."/>
            <person name="Park Y.S."/>
        </authorList>
    </citation>
    <scope>NUCLEOTIDE SEQUENCE [LARGE SCALE GENOMIC DNA]</scope>
    <source>
        <strain evidence="11">MBLB1234</strain>
    </source>
</reference>
<keyword evidence="3" id="KW-0813">Transport</keyword>
<dbReference type="KEGG" id="plut:EI981_04020"/>
<feature type="transmembrane region" description="Helical" evidence="8">
    <location>
        <begin position="252"/>
        <end position="271"/>
    </location>
</feature>